<feature type="binding site" evidence="14 15">
    <location>
        <position position="93"/>
    </location>
    <ligand>
        <name>a divalent metal cation</name>
        <dbReference type="ChEBI" id="CHEBI:60240"/>
    </ligand>
</feature>
<organism evidence="18 19">
    <name type="scientific">Aerococcus urinaehominis</name>
    <dbReference type="NCBI Taxonomy" id="128944"/>
    <lineage>
        <taxon>Bacteria</taxon>
        <taxon>Bacillati</taxon>
        <taxon>Bacillota</taxon>
        <taxon>Bacilli</taxon>
        <taxon>Lactobacillales</taxon>
        <taxon>Aerococcaceae</taxon>
        <taxon>Aerococcus</taxon>
    </lineage>
</organism>
<evidence type="ECO:0000256" key="8">
    <source>
        <dbReference type="ARBA" id="ARBA00022490"/>
    </source>
</evidence>
<comment type="similarity">
    <text evidence="5 14 16">Belongs to the RNase HII family.</text>
</comment>
<evidence type="ECO:0000256" key="16">
    <source>
        <dbReference type="RuleBase" id="RU003515"/>
    </source>
</evidence>
<evidence type="ECO:0000256" key="3">
    <source>
        <dbReference type="ARBA" id="ARBA00004065"/>
    </source>
</evidence>
<keyword evidence="10 14" id="KW-0479">Metal-binding</keyword>
<comment type="cofactor">
    <cofactor evidence="2">
        <name>Mg(2+)</name>
        <dbReference type="ChEBI" id="CHEBI:18420"/>
    </cofactor>
</comment>
<dbReference type="GO" id="GO:0003723">
    <property type="term" value="F:RNA binding"/>
    <property type="evidence" value="ECO:0007669"/>
    <property type="project" value="UniProtKB-UniRule"/>
</dbReference>
<keyword evidence="8 14" id="KW-0963">Cytoplasm</keyword>
<dbReference type="KEGG" id="auh:AWM75_01205"/>
<evidence type="ECO:0000256" key="14">
    <source>
        <dbReference type="HAMAP-Rule" id="MF_00052"/>
    </source>
</evidence>
<feature type="domain" description="RNase H type-2" evidence="17">
    <location>
        <begin position="87"/>
        <end position="272"/>
    </location>
</feature>
<dbReference type="InterPro" id="IPR001352">
    <property type="entry name" value="RNase_HII/HIII"/>
</dbReference>
<dbReference type="FunFam" id="3.30.420.10:FF:000006">
    <property type="entry name" value="Ribonuclease HII"/>
    <property type="match status" value="1"/>
</dbReference>
<evidence type="ECO:0000256" key="9">
    <source>
        <dbReference type="ARBA" id="ARBA00022722"/>
    </source>
</evidence>
<keyword evidence="9 14" id="KW-0540">Nuclease</keyword>
<evidence type="ECO:0000313" key="19">
    <source>
        <dbReference type="Proteomes" id="UP000062260"/>
    </source>
</evidence>
<keyword evidence="12 14" id="KW-0378">Hydrolase</keyword>
<dbReference type="GO" id="GO:0006298">
    <property type="term" value="P:mismatch repair"/>
    <property type="evidence" value="ECO:0007669"/>
    <property type="project" value="TreeGrafter"/>
</dbReference>
<evidence type="ECO:0000256" key="11">
    <source>
        <dbReference type="ARBA" id="ARBA00022759"/>
    </source>
</evidence>
<dbReference type="InterPro" id="IPR024567">
    <property type="entry name" value="RNase_HII/HIII_dom"/>
</dbReference>
<evidence type="ECO:0000256" key="5">
    <source>
        <dbReference type="ARBA" id="ARBA00007383"/>
    </source>
</evidence>
<evidence type="ECO:0000256" key="15">
    <source>
        <dbReference type="PROSITE-ProRule" id="PRU01319"/>
    </source>
</evidence>
<evidence type="ECO:0000259" key="17">
    <source>
        <dbReference type="PROSITE" id="PS51975"/>
    </source>
</evidence>
<evidence type="ECO:0000256" key="7">
    <source>
        <dbReference type="ARBA" id="ARBA00019179"/>
    </source>
</evidence>
<dbReference type="GO" id="GO:0032299">
    <property type="term" value="C:ribonuclease H2 complex"/>
    <property type="evidence" value="ECO:0007669"/>
    <property type="project" value="TreeGrafter"/>
</dbReference>
<dbReference type="CDD" id="cd07182">
    <property type="entry name" value="RNase_HII_bacteria_HII_like"/>
    <property type="match status" value="1"/>
</dbReference>
<comment type="subcellular location">
    <subcellularLocation>
        <location evidence="4 14">Cytoplasm</location>
    </subcellularLocation>
</comment>
<dbReference type="InterPro" id="IPR022898">
    <property type="entry name" value="RNase_HII"/>
</dbReference>
<comment type="function">
    <text evidence="3 14 16">Endonuclease that specifically degrades the RNA of RNA-DNA hybrids.</text>
</comment>
<dbReference type="GO" id="GO:0030145">
    <property type="term" value="F:manganese ion binding"/>
    <property type="evidence" value="ECO:0007669"/>
    <property type="project" value="UniProtKB-UniRule"/>
</dbReference>
<dbReference type="InterPro" id="IPR036397">
    <property type="entry name" value="RNaseH_sf"/>
</dbReference>
<dbReference type="NCBIfam" id="NF000594">
    <property type="entry name" value="PRK00015.1-1"/>
    <property type="match status" value="1"/>
</dbReference>
<protein>
    <recommendedName>
        <fullName evidence="7 14">Ribonuclease HII</fullName>
        <shortName evidence="14">RNase HII</shortName>
        <ecNumber evidence="6 14">3.1.26.4</ecNumber>
    </recommendedName>
</protein>
<reference evidence="19" key="2">
    <citation type="submission" date="2016-01" db="EMBL/GenBank/DDBJ databases">
        <title>Six Aerococcus type strain genome sequencing and assembly using PacBio and Illumina Hiseq.</title>
        <authorList>
            <person name="Carkaci D."/>
            <person name="Dargis R."/>
            <person name="Nielsen X.C."/>
            <person name="Skovgaard O."/>
            <person name="Fuursted K."/>
            <person name="Christensen J.J."/>
        </authorList>
    </citation>
    <scope>NUCLEOTIDE SEQUENCE [LARGE SCALE GENOMIC DNA]</scope>
    <source>
        <strain evidence="19">CCUG42038B</strain>
    </source>
</reference>
<evidence type="ECO:0000256" key="1">
    <source>
        <dbReference type="ARBA" id="ARBA00000077"/>
    </source>
</evidence>
<dbReference type="Pfam" id="PF01351">
    <property type="entry name" value="RNase_HII"/>
    <property type="match status" value="1"/>
</dbReference>
<evidence type="ECO:0000256" key="12">
    <source>
        <dbReference type="ARBA" id="ARBA00022801"/>
    </source>
</evidence>
<dbReference type="PROSITE" id="PS51975">
    <property type="entry name" value="RNASE_H_2"/>
    <property type="match status" value="1"/>
</dbReference>
<dbReference type="EMBL" id="CP014163">
    <property type="protein sequence ID" value="AMB98694.1"/>
    <property type="molecule type" value="Genomic_DNA"/>
</dbReference>
<reference evidence="18 19" key="1">
    <citation type="journal article" date="2016" name="Genome Announc.">
        <title>Complete Genome Sequences of Aerococcus christensenii CCUG 28831T, Aerococcus sanguinicola CCUG 43001T, Aerococcus urinae CCUG 36881T, Aerococcus urinaeequi CCUG 28094T, Aerococcus urinaehominis CCUG 42038 BT, and Aerococcus viridans CCUG 4311T.</title>
        <authorList>
            <person name="Carkaci D."/>
            <person name="Dargis R."/>
            <person name="Nielsen X.C."/>
            <person name="Skovgaard O."/>
            <person name="Fuursted K."/>
            <person name="Christensen J.J."/>
        </authorList>
    </citation>
    <scope>NUCLEOTIDE SEQUENCE [LARGE SCALE GENOMIC DNA]</scope>
    <source>
        <strain evidence="18 19">CCUG42038B</strain>
    </source>
</reference>
<evidence type="ECO:0000256" key="6">
    <source>
        <dbReference type="ARBA" id="ARBA00012180"/>
    </source>
</evidence>
<evidence type="ECO:0000313" key="18">
    <source>
        <dbReference type="EMBL" id="AMB98694.1"/>
    </source>
</evidence>
<dbReference type="STRING" id="128944.AWM75_01205"/>
<gene>
    <name evidence="14" type="primary">rnhB</name>
    <name evidence="18" type="ORF">AWM75_01205</name>
</gene>
<dbReference type="PANTHER" id="PTHR10954:SF18">
    <property type="entry name" value="RIBONUCLEASE HII"/>
    <property type="match status" value="1"/>
</dbReference>
<dbReference type="Proteomes" id="UP000062260">
    <property type="component" value="Chromosome"/>
</dbReference>
<dbReference type="AlphaFoldDB" id="A0A109RGE4"/>
<comment type="cofactor">
    <cofactor evidence="14 15">
        <name>Mn(2+)</name>
        <dbReference type="ChEBI" id="CHEBI:29035"/>
    </cofactor>
    <cofactor evidence="14 15">
        <name>Mg(2+)</name>
        <dbReference type="ChEBI" id="CHEBI:18420"/>
    </cofactor>
    <text evidence="14 15">Manganese or magnesium. Binds 1 divalent metal ion per monomer in the absence of substrate. May bind a second metal ion after substrate binding.</text>
</comment>
<comment type="catalytic activity">
    <reaction evidence="1 14 15 16">
        <text>Endonucleolytic cleavage to 5'-phosphomonoester.</text>
        <dbReference type="EC" id="3.1.26.4"/>
    </reaction>
</comment>
<evidence type="ECO:0000256" key="4">
    <source>
        <dbReference type="ARBA" id="ARBA00004496"/>
    </source>
</evidence>
<dbReference type="GO" id="GO:0004523">
    <property type="term" value="F:RNA-DNA hybrid ribonuclease activity"/>
    <property type="evidence" value="ECO:0007669"/>
    <property type="project" value="UniProtKB-UniRule"/>
</dbReference>
<evidence type="ECO:0000256" key="10">
    <source>
        <dbReference type="ARBA" id="ARBA00022723"/>
    </source>
</evidence>
<dbReference type="HAMAP" id="MF_00052_B">
    <property type="entry name" value="RNase_HII_B"/>
    <property type="match status" value="1"/>
</dbReference>
<sequence>MSKLGLMIMNEFKSMTVGQVKSYLTNLQGNNQDLSQADRESLVLDSRKGVHQALTAFDRQRAKESLRRAHIQAMRSREEALMQAGYQVIAGVDEVGRGPLAGPVVACALVLPADMPLIDFDDSKQVSLSQRQKLVAAIDQYAIDVQVAEVSAQQIDETNILQATKAAMSQAILALCPRPDMALIDAVSLPTLTIDHQAIIKGDASVYSIAAASIYAKVYRDRLMAQYHDLYPAYDFINNAGYGTKKHLAALAKFGPCPIHRLSFAPVKAAIR</sequence>
<evidence type="ECO:0000256" key="13">
    <source>
        <dbReference type="ARBA" id="ARBA00023211"/>
    </source>
</evidence>
<keyword evidence="11 14" id="KW-0255">Endonuclease</keyword>
<keyword evidence="13 14" id="KW-0464">Manganese</keyword>
<dbReference type="GO" id="GO:0005737">
    <property type="term" value="C:cytoplasm"/>
    <property type="evidence" value="ECO:0007669"/>
    <property type="project" value="UniProtKB-SubCell"/>
</dbReference>
<dbReference type="NCBIfam" id="NF000595">
    <property type="entry name" value="PRK00015.1-3"/>
    <property type="match status" value="1"/>
</dbReference>
<evidence type="ECO:0000256" key="2">
    <source>
        <dbReference type="ARBA" id="ARBA00001946"/>
    </source>
</evidence>
<dbReference type="GO" id="GO:0043137">
    <property type="term" value="P:DNA replication, removal of RNA primer"/>
    <property type="evidence" value="ECO:0007669"/>
    <property type="project" value="TreeGrafter"/>
</dbReference>
<dbReference type="PANTHER" id="PTHR10954">
    <property type="entry name" value="RIBONUCLEASE H2 SUBUNIT A"/>
    <property type="match status" value="1"/>
</dbReference>
<dbReference type="SUPFAM" id="SSF53098">
    <property type="entry name" value="Ribonuclease H-like"/>
    <property type="match status" value="1"/>
</dbReference>
<proteinExistence type="inferred from homology"/>
<feature type="binding site" evidence="14 15">
    <location>
        <position position="94"/>
    </location>
    <ligand>
        <name>a divalent metal cation</name>
        <dbReference type="ChEBI" id="CHEBI:60240"/>
    </ligand>
</feature>
<keyword evidence="19" id="KW-1185">Reference proteome</keyword>
<dbReference type="InterPro" id="IPR012337">
    <property type="entry name" value="RNaseH-like_sf"/>
</dbReference>
<dbReference type="EC" id="3.1.26.4" evidence="6 14"/>
<feature type="binding site" evidence="14 15">
    <location>
        <position position="185"/>
    </location>
    <ligand>
        <name>a divalent metal cation</name>
        <dbReference type="ChEBI" id="CHEBI:60240"/>
    </ligand>
</feature>
<dbReference type="Gene3D" id="3.30.420.10">
    <property type="entry name" value="Ribonuclease H-like superfamily/Ribonuclease H"/>
    <property type="match status" value="1"/>
</dbReference>
<accession>A0A109RGE4</accession>
<name>A0A109RGE4_9LACT</name>